<reference evidence="1 2" key="1">
    <citation type="submission" date="2020-06" db="EMBL/GenBank/DDBJ databases">
        <authorList>
            <person name="Criscuolo A."/>
        </authorList>
    </citation>
    <scope>NUCLEOTIDE SEQUENCE [LARGE SCALE GENOMIC DNA]</scope>
    <source>
        <strain evidence="1">PXU-55</strain>
    </source>
</reference>
<accession>A0A9N8J5D1</accession>
<name>A0A9N8J5D1_9FLAO</name>
<dbReference type="EMBL" id="CAIJDE010000062">
    <property type="protein sequence ID" value="CAC9976494.1"/>
    <property type="molecule type" value="Genomic_DNA"/>
</dbReference>
<evidence type="ECO:0000313" key="1">
    <source>
        <dbReference type="EMBL" id="CAC9976494.1"/>
    </source>
</evidence>
<protein>
    <submittedName>
        <fullName evidence="1">Uncharacterized protein</fullName>
    </submittedName>
</protein>
<dbReference type="RefSeq" id="WP_180861095.1">
    <property type="nucleotide sequence ID" value="NZ_CAIJDE010000062.1"/>
</dbReference>
<organism evidence="1 2">
    <name type="scientific">Flavobacterium panici</name>
    <dbReference type="NCBI Taxonomy" id="2654843"/>
    <lineage>
        <taxon>Bacteria</taxon>
        <taxon>Pseudomonadati</taxon>
        <taxon>Bacteroidota</taxon>
        <taxon>Flavobacteriia</taxon>
        <taxon>Flavobacteriales</taxon>
        <taxon>Flavobacteriaceae</taxon>
        <taxon>Flavobacterium</taxon>
    </lineage>
</organism>
<comment type="caution">
    <text evidence="1">The sequence shown here is derived from an EMBL/GenBank/DDBJ whole genome shotgun (WGS) entry which is preliminary data.</text>
</comment>
<keyword evidence="2" id="KW-1185">Reference proteome</keyword>
<dbReference type="Proteomes" id="UP000533639">
    <property type="component" value="Unassembled WGS sequence"/>
</dbReference>
<evidence type="ECO:0000313" key="2">
    <source>
        <dbReference type="Proteomes" id="UP000533639"/>
    </source>
</evidence>
<dbReference type="AlphaFoldDB" id="A0A9N8J5D1"/>
<sequence length="192" mass="23288">MRRVFKNPNSEIIIKKIIYNKGDNKKLSSILLKEQKNFCAYTDEFIGCNDAVDIEHFNPNLKYLETDSYNNWFMVKHKPNNLKRTTWIEPILYPFDESFEERLIYSDGYFLHNPEDIEAKNLIDLLNLNDEIFVKNRKRFIQRRKERIAEKEISAFDYFTEKIENEIESLKYLRAIQEEFKIDIWNMIPEIE</sequence>
<gene>
    <name evidence="1" type="ORF">FLAPXU55_04220</name>
</gene>
<proteinExistence type="predicted"/>